<dbReference type="Proteomes" id="UP000580910">
    <property type="component" value="Unassembled WGS sequence"/>
</dbReference>
<sequence>MGHTIEIDTPAGPAEAYLTRPDDDSEHPGVLFYIDAIGLRPRIEEMADRIASWGYVVLAPNVFHRDGRAADLAPTTDLTVPANREKFFEGVMPRVRGLTPDLSDPDALLWLDALAEHATEPFGVTGYCMGARLATRTAGLAGERVAAVGGFHGGGLVTDGPDSPHRMLADARAEFVYGHADQDRSMPPEAVEALGAALTEAGLTHTNEVYAGAAHGYTMADTAPYDEAATERHFEALRDLFGRVL</sequence>
<feature type="domain" description="Dienelactone hydrolase" evidence="1">
    <location>
        <begin position="15"/>
        <end position="244"/>
    </location>
</feature>
<dbReference type="EC" id="3.1.1.45" evidence="2"/>
<evidence type="ECO:0000259" key="1">
    <source>
        <dbReference type="Pfam" id="PF01738"/>
    </source>
</evidence>
<dbReference type="InterPro" id="IPR029058">
    <property type="entry name" value="AB_hydrolase_fold"/>
</dbReference>
<dbReference type="PANTHER" id="PTHR46623">
    <property type="entry name" value="CARBOXYMETHYLENEBUTENOLIDASE-RELATED"/>
    <property type="match status" value="1"/>
</dbReference>
<dbReference type="GO" id="GO:0008806">
    <property type="term" value="F:carboxymethylenebutenolidase activity"/>
    <property type="evidence" value="ECO:0007669"/>
    <property type="project" value="UniProtKB-EC"/>
</dbReference>
<dbReference type="SUPFAM" id="SSF53474">
    <property type="entry name" value="alpha/beta-Hydrolases"/>
    <property type="match status" value="1"/>
</dbReference>
<dbReference type="Gene3D" id="3.40.50.1820">
    <property type="entry name" value="alpha/beta hydrolase"/>
    <property type="match status" value="1"/>
</dbReference>
<dbReference type="AlphaFoldDB" id="A0A7W3IXB3"/>
<dbReference type="InterPro" id="IPR002925">
    <property type="entry name" value="Dienelactn_hydro"/>
</dbReference>
<proteinExistence type="predicted"/>
<name>A0A7W3IXB3_9ACTN</name>
<dbReference type="RefSeq" id="WP_182536720.1">
    <property type="nucleotide sequence ID" value="NZ_JACGXA010000001.1"/>
</dbReference>
<reference evidence="2 3" key="1">
    <citation type="submission" date="2020-07" db="EMBL/GenBank/DDBJ databases">
        <title>Sequencing the genomes of 1000 actinobacteria strains.</title>
        <authorList>
            <person name="Klenk H.-P."/>
        </authorList>
    </citation>
    <scope>NUCLEOTIDE SEQUENCE [LARGE SCALE GENOMIC DNA]</scope>
    <source>
        <strain evidence="2 3">DSM 21349</strain>
    </source>
</reference>
<comment type="caution">
    <text evidence="2">The sequence shown here is derived from an EMBL/GenBank/DDBJ whole genome shotgun (WGS) entry which is preliminary data.</text>
</comment>
<protein>
    <submittedName>
        <fullName evidence="2">Carboxymethylenebutenolidase</fullName>
        <ecNumber evidence="2">3.1.1.45</ecNumber>
    </submittedName>
</protein>
<dbReference type="PANTHER" id="PTHR46623:SF10">
    <property type="entry name" value="CARBOXYMETHYLENEBUTENOLIDASE HOMOLOG"/>
    <property type="match status" value="1"/>
</dbReference>
<dbReference type="InterPro" id="IPR051049">
    <property type="entry name" value="Dienelactone_hydrolase-like"/>
</dbReference>
<organism evidence="2 3">
    <name type="scientific">Nocardioides ginsengisegetis</name>
    <dbReference type="NCBI Taxonomy" id="661491"/>
    <lineage>
        <taxon>Bacteria</taxon>
        <taxon>Bacillati</taxon>
        <taxon>Actinomycetota</taxon>
        <taxon>Actinomycetes</taxon>
        <taxon>Propionibacteriales</taxon>
        <taxon>Nocardioidaceae</taxon>
        <taxon>Nocardioides</taxon>
    </lineage>
</organism>
<gene>
    <name evidence="2" type="ORF">FB382_000619</name>
</gene>
<keyword evidence="3" id="KW-1185">Reference proteome</keyword>
<accession>A0A7W3IXB3</accession>
<dbReference type="EMBL" id="JACGXA010000001">
    <property type="protein sequence ID" value="MBA8802328.1"/>
    <property type="molecule type" value="Genomic_DNA"/>
</dbReference>
<keyword evidence="2" id="KW-0378">Hydrolase</keyword>
<dbReference type="Pfam" id="PF01738">
    <property type="entry name" value="DLH"/>
    <property type="match status" value="1"/>
</dbReference>
<evidence type="ECO:0000313" key="3">
    <source>
        <dbReference type="Proteomes" id="UP000580910"/>
    </source>
</evidence>
<evidence type="ECO:0000313" key="2">
    <source>
        <dbReference type="EMBL" id="MBA8802328.1"/>
    </source>
</evidence>